<evidence type="ECO:0000256" key="1">
    <source>
        <dbReference type="SAM" id="MobiDB-lite"/>
    </source>
</evidence>
<evidence type="ECO:0000313" key="3">
    <source>
        <dbReference type="Proteomes" id="UP000002668"/>
    </source>
</evidence>
<dbReference type="HOGENOM" id="CLU_1806513_0_0_1"/>
<organism evidence="3">
    <name type="scientific">Leptosphaeria maculans (strain JN3 / isolate v23.1.3 / race Av1-4-5-6-7-8)</name>
    <name type="common">Blackleg fungus</name>
    <name type="synonym">Phoma lingam</name>
    <dbReference type="NCBI Taxonomy" id="985895"/>
    <lineage>
        <taxon>Eukaryota</taxon>
        <taxon>Fungi</taxon>
        <taxon>Dikarya</taxon>
        <taxon>Ascomycota</taxon>
        <taxon>Pezizomycotina</taxon>
        <taxon>Dothideomycetes</taxon>
        <taxon>Pleosporomycetidae</taxon>
        <taxon>Pleosporales</taxon>
        <taxon>Pleosporineae</taxon>
        <taxon>Leptosphaeriaceae</taxon>
        <taxon>Plenodomus</taxon>
        <taxon>Plenodomus lingam/Leptosphaeria maculans species complex</taxon>
    </lineage>
</organism>
<gene>
    <name evidence="2" type="ORF">LEMA_P052210.1</name>
</gene>
<dbReference type="VEuPathDB" id="FungiDB:LEMA_P052210.1"/>
<dbReference type="AlphaFoldDB" id="E4ZMR2"/>
<dbReference type="InParanoid" id="E4ZMR2"/>
<reference evidence="3" key="1">
    <citation type="journal article" date="2011" name="Nat. Commun.">
        <title>Effector diversification within compartments of the Leptosphaeria maculans genome affected by Repeat-Induced Point mutations.</title>
        <authorList>
            <person name="Rouxel T."/>
            <person name="Grandaubert J."/>
            <person name="Hane J.K."/>
            <person name="Hoede C."/>
            <person name="van de Wouw A.P."/>
            <person name="Couloux A."/>
            <person name="Dominguez V."/>
            <person name="Anthouard V."/>
            <person name="Bally P."/>
            <person name="Bourras S."/>
            <person name="Cozijnsen A.J."/>
            <person name="Ciuffetti L.M."/>
            <person name="Degrave A."/>
            <person name="Dilmaghani A."/>
            <person name="Duret L."/>
            <person name="Fudal I."/>
            <person name="Goodwin S.B."/>
            <person name="Gout L."/>
            <person name="Glaser N."/>
            <person name="Linglin J."/>
            <person name="Kema G.H.J."/>
            <person name="Lapalu N."/>
            <person name="Lawrence C.B."/>
            <person name="May K."/>
            <person name="Meyer M."/>
            <person name="Ollivier B."/>
            <person name="Poulain J."/>
            <person name="Schoch C.L."/>
            <person name="Simon A."/>
            <person name="Spatafora J.W."/>
            <person name="Stachowiak A."/>
            <person name="Turgeon B.G."/>
            <person name="Tyler B.M."/>
            <person name="Vincent D."/>
            <person name="Weissenbach J."/>
            <person name="Amselem J."/>
            <person name="Quesneville H."/>
            <person name="Oliver R.P."/>
            <person name="Wincker P."/>
            <person name="Balesdent M.-H."/>
            <person name="Howlett B.J."/>
        </authorList>
    </citation>
    <scope>NUCLEOTIDE SEQUENCE [LARGE SCALE GENOMIC DNA]</scope>
    <source>
        <strain evidence="3">JN3 / isolate v23.1.3 / race Av1-4-5-6-7-8</strain>
    </source>
</reference>
<proteinExistence type="predicted"/>
<name>E4ZMR2_LEPMJ</name>
<evidence type="ECO:0000313" key="2">
    <source>
        <dbReference type="EMBL" id="CBX92515.1"/>
    </source>
</evidence>
<accession>E4ZMR2</accession>
<sequence length="143" mass="15155">MPCVCPGFAQLTAWSHRGPGLLHQVTNTDRCCSGSTTSSAVGLTKPLTGQWGTIQCIRLPSSRGSEKQMPRQNPTSPGVCPKGPGDVSETRDDRSNKSKHYIGGYHGREAPSSLPEALRDVDDVSMSGLRRTHHTSPAASSGA</sequence>
<dbReference type="Proteomes" id="UP000002668">
    <property type="component" value="Genome"/>
</dbReference>
<keyword evidence="3" id="KW-1185">Reference proteome</keyword>
<protein>
    <submittedName>
        <fullName evidence="2">Predicted protein</fullName>
    </submittedName>
</protein>
<dbReference type="EMBL" id="FP929094">
    <property type="protein sequence ID" value="CBX92515.1"/>
    <property type="molecule type" value="Genomic_DNA"/>
</dbReference>
<feature type="region of interest" description="Disordered" evidence="1">
    <location>
        <begin position="58"/>
        <end position="143"/>
    </location>
</feature>